<keyword evidence="2" id="KW-0812">Transmembrane</keyword>
<dbReference type="InterPro" id="IPR036812">
    <property type="entry name" value="NAD(P)_OxRdtase_dom_sf"/>
</dbReference>
<keyword evidence="2" id="KW-0472">Membrane</keyword>
<dbReference type="InterPro" id="IPR018170">
    <property type="entry name" value="Aldo/ket_reductase_CS"/>
</dbReference>
<keyword evidence="2" id="KW-1133">Transmembrane helix</keyword>
<dbReference type="InterPro" id="IPR023210">
    <property type="entry name" value="NADP_OxRdtase_dom"/>
</dbReference>
<dbReference type="OrthoDB" id="416253at2759"/>
<feature type="transmembrane region" description="Helical" evidence="2">
    <location>
        <begin position="364"/>
        <end position="383"/>
    </location>
</feature>
<evidence type="ECO:0000259" key="3">
    <source>
        <dbReference type="Pfam" id="PF00248"/>
    </source>
</evidence>
<dbReference type="PRINTS" id="PR00069">
    <property type="entry name" value="ALDKETRDTASE"/>
</dbReference>
<dbReference type="FunFam" id="3.20.20.100:FF:000036">
    <property type="entry name" value="NADP-dependent oxidoreductase domain-containing protein"/>
    <property type="match status" value="1"/>
</dbReference>
<evidence type="ECO:0000256" key="2">
    <source>
        <dbReference type="SAM" id="Phobius"/>
    </source>
</evidence>
<gene>
    <name evidence="4" type="ORF">EHS25_006542</name>
</gene>
<dbReference type="InterPro" id="IPR020471">
    <property type="entry name" value="AKR"/>
</dbReference>
<comment type="caution">
    <text evidence="4">The sequence shown here is derived from an EMBL/GenBank/DDBJ whole genome shotgun (WGS) entry which is preliminary data.</text>
</comment>
<evidence type="ECO:0000313" key="4">
    <source>
        <dbReference type="EMBL" id="RSH93890.1"/>
    </source>
</evidence>
<name>A0A427YS23_9TREE</name>
<dbReference type="EMBL" id="RSCD01000003">
    <property type="protein sequence ID" value="RSH93890.1"/>
    <property type="molecule type" value="Genomic_DNA"/>
</dbReference>
<feature type="domain" description="NADP-dependent oxidoreductase" evidence="3">
    <location>
        <begin position="18"/>
        <end position="283"/>
    </location>
</feature>
<dbReference type="GO" id="GO:0016491">
    <property type="term" value="F:oxidoreductase activity"/>
    <property type="evidence" value="ECO:0007669"/>
    <property type="project" value="InterPro"/>
</dbReference>
<feature type="transmembrane region" description="Helical" evidence="2">
    <location>
        <begin position="422"/>
        <end position="442"/>
    </location>
</feature>
<keyword evidence="5" id="KW-1185">Reference proteome</keyword>
<protein>
    <recommendedName>
        <fullName evidence="3">NADP-dependent oxidoreductase domain-containing protein</fullName>
    </recommendedName>
</protein>
<dbReference type="STRING" id="1890683.A0A427YS23"/>
<evidence type="ECO:0000313" key="5">
    <source>
        <dbReference type="Proteomes" id="UP000279259"/>
    </source>
</evidence>
<organism evidence="4 5">
    <name type="scientific">Saitozyma podzolica</name>
    <dbReference type="NCBI Taxonomy" id="1890683"/>
    <lineage>
        <taxon>Eukaryota</taxon>
        <taxon>Fungi</taxon>
        <taxon>Dikarya</taxon>
        <taxon>Basidiomycota</taxon>
        <taxon>Agaricomycotina</taxon>
        <taxon>Tremellomycetes</taxon>
        <taxon>Tremellales</taxon>
        <taxon>Trimorphomycetaceae</taxon>
        <taxon>Saitozyma</taxon>
    </lineage>
</organism>
<dbReference type="AlphaFoldDB" id="A0A427YS23"/>
<reference evidence="4 5" key="1">
    <citation type="submission" date="2018-11" db="EMBL/GenBank/DDBJ databases">
        <title>Genome sequence of Saitozyma podzolica DSM 27192.</title>
        <authorList>
            <person name="Aliyu H."/>
            <person name="Gorte O."/>
            <person name="Ochsenreither K."/>
        </authorList>
    </citation>
    <scope>NUCLEOTIDE SEQUENCE [LARGE SCALE GENOMIC DNA]</scope>
    <source>
        <strain evidence="4 5">DSM 27192</strain>
    </source>
</reference>
<dbReference type="Pfam" id="PF00248">
    <property type="entry name" value="Aldo_ket_red"/>
    <property type="match status" value="1"/>
</dbReference>
<sequence>MSLGRIITLNNGLKVPQIGFGTWQAAPGEVEKAVATALKVGYRHIDCALVYENQNEVADGIAESGVPREEIILVSKLWNNSHRPELVEADLDLTLSQLQTKYLDVYLIHWPVPFKPGKDLQPVADGKKVIDTEAPGIVATWKELIRISKETDKVRAIGVSNFSKSALEKIIDATGVVPAMNQIECHPSLIQPELFEFCKEKGIKITAYSPLGNNITGKPRIIDSPEVKEIAKRLGKEPAQVLIAWGAKQGFFVIPKSVTESRIKSNFDDFELSDADFEEINKVGRATRSRANAPCEYNPPWAINVFDEPYEQSQPLKVWRTLLTAFGSHVLTIIIFLYLVLFLPWFRGYIPNYPRWQQSRRLRVLVPVLTVTILLGWTCYVVSLSHSGKRAIQAAKDAFHAVADDNSAKTKLSGEGMGVMRAMAGTTALYTLTLGVLGFIPYPDVPVRVKKA</sequence>
<dbReference type="SUPFAM" id="SSF51430">
    <property type="entry name" value="NAD(P)-linked oxidoreductase"/>
    <property type="match status" value="1"/>
</dbReference>
<comment type="similarity">
    <text evidence="1">Belongs to the aldo/keto reductase family.</text>
</comment>
<proteinExistence type="inferred from homology"/>
<accession>A0A427YS23</accession>
<feature type="transmembrane region" description="Helical" evidence="2">
    <location>
        <begin position="322"/>
        <end position="343"/>
    </location>
</feature>
<evidence type="ECO:0000256" key="1">
    <source>
        <dbReference type="ARBA" id="ARBA00007905"/>
    </source>
</evidence>
<dbReference type="Proteomes" id="UP000279259">
    <property type="component" value="Unassembled WGS sequence"/>
</dbReference>
<dbReference type="PANTHER" id="PTHR11732">
    <property type="entry name" value="ALDO/KETO REDUCTASE"/>
    <property type="match status" value="1"/>
</dbReference>
<dbReference type="PROSITE" id="PS00062">
    <property type="entry name" value="ALDOKETO_REDUCTASE_2"/>
    <property type="match status" value="1"/>
</dbReference>
<dbReference type="Gene3D" id="3.20.20.100">
    <property type="entry name" value="NADP-dependent oxidoreductase domain"/>
    <property type="match status" value="1"/>
</dbReference>